<proteinExistence type="predicted"/>
<sequence length="185" mass="20387">MNRLGSKAGLGFLVLAAAADAIPAAHNQLSSTQVHAANAGLSFTDNYHTLSRIHRPPGVSRTVDVLRQIRRNRIFKNVTGISPDADPIGFDHLKAELNQIEYIMKVGIGPESYYMIPDTGSSDTWIIQEGFKCLDPYFGDEIPQEYCQFGPQFKGDFPGGKIENQNLNISYLSGDYLNGKMGYAE</sequence>
<keyword evidence="4" id="KW-1185">Reference proteome</keyword>
<dbReference type="PROSITE" id="PS51767">
    <property type="entry name" value="PEPTIDASE_A1"/>
    <property type="match status" value="1"/>
</dbReference>
<evidence type="ECO:0000259" key="2">
    <source>
        <dbReference type="PROSITE" id="PS51767"/>
    </source>
</evidence>
<keyword evidence="1" id="KW-0732">Signal</keyword>
<gene>
    <name evidence="3" type="ORF">SAMD00023353_7400200</name>
</gene>
<feature type="chain" id="PRO_5012278029" evidence="1">
    <location>
        <begin position="22"/>
        <end position="185"/>
    </location>
</feature>
<dbReference type="InterPro" id="IPR021109">
    <property type="entry name" value="Peptidase_aspartic_dom_sf"/>
</dbReference>
<dbReference type="GO" id="GO:0006508">
    <property type="term" value="P:proteolysis"/>
    <property type="evidence" value="ECO:0007669"/>
    <property type="project" value="UniProtKB-KW"/>
</dbReference>
<dbReference type="EMBL" id="DF977519">
    <property type="protein sequence ID" value="GAW27138.1"/>
    <property type="molecule type" value="Genomic_DNA"/>
</dbReference>
<keyword evidence="3" id="KW-0645">Protease</keyword>
<evidence type="ECO:0000313" key="4">
    <source>
        <dbReference type="Proteomes" id="UP000054516"/>
    </source>
</evidence>
<protein>
    <submittedName>
        <fullName evidence="3">Putative acid protease</fullName>
    </submittedName>
</protein>
<dbReference type="STRING" id="77044.A0A1S8AAM6"/>
<dbReference type="Gene3D" id="2.40.70.10">
    <property type="entry name" value="Acid Proteases"/>
    <property type="match status" value="1"/>
</dbReference>
<dbReference type="InterPro" id="IPR033121">
    <property type="entry name" value="PEPTIDASE_A1"/>
</dbReference>
<feature type="signal peptide" evidence="1">
    <location>
        <begin position="1"/>
        <end position="21"/>
    </location>
</feature>
<accession>A0A1S8AAM6</accession>
<evidence type="ECO:0000256" key="1">
    <source>
        <dbReference type="SAM" id="SignalP"/>
    </source>
</evidence>
<dbReference type="Proteomes" id="UP000054516">
    <property type="component" value="Unassembled WGS sequence"/>
</dbReference>
<dbReference type="AlphaFoldDB" id="A0A1S8AAM6"/>
<dbReference type="SUPFAM" id="SSF50630">
    <property type="entry name" value="Acid proteases"/>
    <property type="match status" value="1"/>
</dbReference>
<organism evidence="3">
    <name type="scientific">Rosellinia necatrix</name>
    <name type="common">White root-rot fungus</name>
    <dbReference type="NCBI Taxonomy" id="77044"/>
    <lineage>
        <taxon>Eukaryota</taxon>
        <taxon>Fungi</taxon>
        <taxon>Dikarya</taxon>
        <taxon>Ascomycota</taxon>
        <taxon>Pezizomycotina</taxon>
        <taxon>Sordariomycetes</taxon>
        <taxon>Xylariomycetidae</taxon>
        <taxon>Xylariales</taxon>
        <taxon>Xylariaceae</taxon>
        <taxon>Rosellinia</taxon>
    </lineage>
</organism>
<name>A0A1S8AAM6_ROSNE</name>
<dbReference type="OrthoDB" id="4716779at2759"/>
<feature type="domain" description="Peptidase A1" evidence="2">
    <location>
        <begin position="102"/>
        <end position="185"/>
    </location>
</feature>
<keyword evidence="3" id="KW-0378">Hydrolase</keyword>
<reference evidence="3" key="1">
    <citation type="submission" date="2016-03" db="EMBL/GenBank/DDBJ databases">
        <title>Draft genome sequence of Rosellinia necatrix.</title>
        <authorList>
            <person name="Kanematsu S."/>
        </authorList>
    </citation>
    <scope>NUCLEOTIDE SEQUENCE [LARGE SCALE GENOMIC DNA]</scope>
    <source>
        <strain evidence="3">W97</strain>
    </source>
</reference>
<dbReference type="GO" id="GO:0008233">
    <property type="term" value="F:peptidase activity"/>
    <property type="evidence" value="ECO:0007669"/>
    <property type="project" value="UniProtKB-KW"/>
</dbReference>
<evidence type="ECO:0000313" key="3">
    <source>
        <dbReference type="EMBL" id="GAW27138.1"/>
    </source>
</evidence>